<dbReference type="OrthoDB" id="5147455at2"/>
<evidence type="ECO:0000313" key="1">
    <source>
        <dbReference type="EMBL" id="SCL70395.1"/>
    </source>
</evidence>
<protein>
    <submittedName>
        <fullName evidence="1">Uncharacterized protein</fullName>
    </submittedName>
</protein>
<gene>
    <name evidence="1" type="ORF">GA0070606_5385</name>
</gene>
<dbReference type="RefSeq" id="WP_091105655.1">
    <property type="nucleotide sequence ID" value="NZ_FMHZ01000002.1"/>
</dbReference>
<sequence length="297" mass="33555">MPKSVSVPEKTLEHWSSQYLTYRYRSQAALWWPSSREDIDVRWLPTRPGKAVQLELKTTTVAGTGLHDVLVDLGQLWEYRQRPIGHQPFYAFPWPGWHGDLTTAAIAGGRPVTELGFGRSGPGWWFADWMVVLTAAQVERVLHKELAAHGCARRGTKKRLVRFDLTHSQLNPVVTWGSSATPPQVVRWRNFWAELEQCGRAGWPQLIRLPARFMQARGLYTSSRLAGLLQEAAYMIAAGEWGDDDQLVTLAPDADGNYQVAPDPVLDLGEQHADSTDDVRDHRQVVFLEAGVLLRRR</sequence>
<reference evidence="2" key="1">
    <citation type="submission" date="2016-06" db="EMBL/GenBank/DDBJ databases">
        <authorList>
            <person name="Varghese N."/>
            <person name="Submissions Spin"/>
        </authorList>
    </citation>
    <scope>NUCLEOTIDE SEQUENCE [LARGE SCALE GENOMIC DNA]</scope>
    <source>
        <strain evidence="2">DSM 43903</strain>
    </source>
</reference>
<dbReference type="EMBL" id="FMHZ01000002">
    <property type="protein sequence ID" value="SCL70395.1"/>
    <property type="molecule type" value="Genomic_DNA"/>
</dbReference>
<name>A0A1C6VVS2_9ACTN</name>
<evidence type="ECO:0000313" key="2">
    <source>
        <dbReference type="Proteomes" id="UP000199001"/>
    </source>
</evidence>
<proteinExistence type="predicted"/>
<dbReference type="AlphaFoldDB" id="A0A1C6VVS2"/>
<keyword evidence="2" id="KW-1185">Reference proteome</keyword>
<organism evidence="1 2">
    <name type="scientific">Micromonospora citrea</name>
    <dbReference type="NCBI Taxonomy" id="47855"/>
    <lineage>
        <taxon>Bacteria</taxon>
        <taxon>Bacillati</taxon>
        <taxon>Actinomycetota</taxon>
        <taxon>Actinomycetes</taxon>
        <taxon>Micromonosporales</taxon>
        <taxon>Micromonosporaceae</taxon>
        <taxon>Micromonospora</taxon>
    </lineage>
</organism>
<accession>A0A1C6VVS2</accession>
<dbReference type="Proteomes" id="UP000199001">
    <property type="component" value="Unassembled WGS sequence"/>
</dbReference>